<dbReference type="SUPFAM" id="SSF51569">
    <property type="entry name" value="Aldolase"/>
    <property type="match status" value="1"/>
</dbReference>
<dbReference type="InterPro" id="IPR051690">
    <property type="entry name" value="PseI-like"/>
</dbReference>
<dbReference type="Gene3D" id="3.20.20.70">
    <property type="entry name" value="Aldolase class I"/>
    <property type="match status" value="1"/>
</dbReference>
<dbReference type="GO" id="GO:0016051">
    <property type="term" value="P:carbohydrate biosynthetic process"/>
    <property type="evidence" value="ECO:0007669"/>
    <property type="project" value="InterPro"/>
</dbReference>
<protein>
    <submittedName>
        <fullName evidence="2">N-acetylneuraminate synthase</fullName>
    </submittedName>
</protein>
<organism evidence="2 3">
    <name type="scientific">Nitritalea halalkaliphila LW7</name>
    <dbReference type="NCBI Taxonomy" id="1189621"/>
    <lineage>
        <taxon>Bacteria</taxon>
        <taxon>Pseudomonadati</taxon>
        <taxon>Bacteroidota</taxon>
        <taxon>Cytophagia</taxon>
        <taxon>Cytophagales</taxon>
        <taxon>Cyclobacteriaceae</taxon>
        <taxon>Nitritalea</taxon>
    </lineage>
</organism>
<dbReference type="PATRIC" id="fig|1189621.3.peg.1417"/>
<name>I5C622_9BACT</name>
<evidence type="ECO:0000259" key="1">
    <source>
        <dbReference type="Pfam" id="PF03102"/>
    </source>
</evidence>
<accession>I5C622</accession>
<comment type="caution">
    <text evidence="2">The sequence shown here is derived from an EMBL/GenBank/DDBJ whole genome shotgun (WGS) entry which is preliminary data.</text>
</comment>
<feature type="domain" description="PseI/NeuA/B-like" evidence="1">
    <location>
        <begin position="30"/>
        <end position="254"/>
    </location>
</feature>
<dbReference type="RefSeq" id="WP_009054196.1">
    <property type="nucleotide sequence ID" value="NZ_AJYA01000015.1"/>
</dbReference>
<evidence type="ECO:0000313" key="3">
    <source>
        <dbReference type="Proteomes" id="UP000005551"/>
    </source>
</evidence>
<dbReference type="EMBL" id="AJYA01000015">
    <property type="protein sequence ID" value="EIM77274.1"/>
    <property type="molecule type" value="Genomic_DNA"/>
</dbReference>
<gene>
    <name evidence="2" type="ORF">A3SI_06794</name>
</gene>
<sequence length="265" mass="29547">MFSNNSSPLLIAEIGGNHEGNFDYALELTRLALKSGADAVKFQIYTGDTLVSSVESPDRNSHFKKFELSRDQHLALAKMVLDAGKFYVASVWDLTSLDWIHPYISFYKIGSGDLTAYPMIKAIVAKRKPILLSTGLATEDEVKKCVQYISDSDTFYKLPGNLAVLQCTSMYPITQGDANLHVMSRFQTLFNLPVGYSDHTEGSLALEVAVAMGAQILEFHFTDSREGKSFRDHRVSLTCEEVIELRAKIDSIQALKALMKKCPYQ</sequence>
<keyword evidence="3" id="KW-1185">Reference proteome</keyword>
<dbReference type="STRING" id="1189621.A3SI_06794"/>
<dbReference type="GO" id="GO:0047444">
    <property type="term" value="F:N-acylneuraminate-9-phosphate synthase activity"/>
    <property type="evidence" value="ECO:0007669"/>
    <property type="project" value="TreeGrafter"/>
</dbReference>
<dbReference type="Pfam" id="PF03102">
    <property type="entry name" value="NeuB"/>
    <property type="match status" value="1"/>
</dbReference>
<dbReference type="AlphaFoldDB" id="I5C622"/>
<dbReference type="PANTHER" id="PTHR42966">
    <property type="entry name" value="N-ACETYLNEURAMINATE SYNTHASE"/>
    <property type="match status" value="1"/>
</dbReference>
<dbReference type="PANTHER" id="PTHR42966:SF1">
    <property type="entry name" value="SIALIC ACID SYNTHASE"/>
    <property type="match status" value="1"/>
</dbReference>
<dbReference type="OrthoDB" id="9814210at2"/>
<dbReference type="Proteomes" id="UP000005551">
    <property type="component" value="Unassembled WGS sequence"/>
</dbReference>
<dbReference type="CDD" id="cd00945">
    <property type="entry name" value="Aldolase_Class_I"/>
    <property type="match status" value="1"/>
</dbReference>
<dbReference type="InterPro" id="IPR013785">
    <property type="entry name" value="Aldolase_TIM"/>
</dbReference>
<reference evidence="2 3" key="1">
    <citation type="submission" date="2012-05" db="EMBL/GenBank/DDBJ databases">
        <title>Genome sequence of Nitritalea halalkaliphila LW7.</title>
        <authorList>
            <person name="Jangir P.K."/>
            <person name="Singh A."/>
            <person name="Shivaji S."/>
            <person name="Sharma R."/>
        </authorList>
    </citation>
    <scope>NUCLEOTIDE SEQUENCE [LARGE SCALE GENOMIC DNA]</scope>
    <source>
        <strain evidence="2 3">LW7</strain>
    </source>
</reference>
<evidence type="ECO:0000313" key="2">
    <source>
        <dbReference type="EMBL" id="EIM77274.1"/>
    </source>
</evidence>
<proteinExistence type="predicted"/>
<dbReference type="InterPro" id="IPR013132">
    <property type="entry name" value="PseI/NeuA/B-like_N"/>
</dbReference>